<evidence type="ECO:0000313" key="2">
    <source>
        <dbReference type="EMBL" id="EDM79904.1"/>
    </source>
</evidence>
<dbReference type="Gene3D" id="2.60.200.20">
    <property type="match status" value="1"/>
</dbReference>
<dbReference type="InterPro" id="IPR016032">
    <property type="entry name" value="Sig_transdc_resp-reg_C-effctor"/>
</dbReference>
<dbReference type="AlphaFoldDB" id="A6G2G7"/>
<dbReference type="InterPro" id="IPR000253">
    <property type="entry name" value="FHA_dom"/>
</dbReference>
<dbReference type="Pfam" id="PF00498">
    <property type="entry name" value="FHA"/>
    <property type="match status" value="1"/>
</dbReference>
<dbReference type="GO" id="GO:0003677">
    <property type="term" value="F:DNA binding"/>
    <property type="evidence" value="ECO:0007669"/>
    <property type="project" value="InterPro"/>
</dbReference>
<dbReference type="Proteomes" id="UP000005801">
    <property type="component" value="Unassembled WGS sequence"/>
</dbReference>
<reference evidence="2 3" key="1">
    <citation type="submission" date="2007-06" db="EMBL/GenBank/DDBJ databases">
        <authorList>
            <person name="Shimkets L."/>
            <person name="Ferriera S."/>
            <person name="Johnson J."/>
            <person name="Kravitz S."/>
            <person name="Beeson K."/>
            <person name="Sutton G."/>
            <person name="Rogers Y.-H."/>
            <person name="Friedman R."/>
            <person name="Frazier M."/>
            <person name="Venter J.C."/>
        </authorList>
    </citation>
    <scope>NUCLEOTIDE SEQUENCE [LARGE SCALE GENOMIC DNA]</scope>
    <source>
        <strain evidence="2 3">SIR-1</strain>
    </source>
</reference>
<dbReference type="OrthoDB" id="5381163at2"/>
<gene>
    <name evidence="2" type="ORF">PPSIR1_22721</name>
</gene>
<dbReference type="PANTHER" id="PTHR23308">
    <property type="entry name" value="NUCLEAR INHIBITOR OF PROTEIN PHOSPHATASE-1"/>
    <property type="match status" value="1"/>
</dbReference>
<comment type="caution">
    <text evidence="2">The sequence shown here is derived from an EMBL/GenBank/DDBJ whole genome shotgun (WGS) entry which is preliminary data.</text>
</comment>
<dbReference type="eggNOG" id="COG1716">
    <property type="taxonomic scope" value="Bacteria"/>
</dbReference>
<dbReference type="Gene3D" id="1.10.10.10">
    <property type="entry name" value="Winged helix-like DNA-binding domain superfamily/Winged helix DNA-binding domain"/>
    <property type="match status" value="1"/>
</dbReference>
<organism evidence="2 3">
    <name type="scientific">Plesiocystis pacifica SIR-1</name>
    <dbReference type="NCBI Taxonomy" id="391625"/>
    <lineage>
        <taxon>Bacteria</taxon>
        <taxon>Pseudomonadati</taxon>
        <taxon>Myxococcota</taxon>
        <taxon>Polyangia</taxon>
        <taxon>Nannocystales</taxon>
        <taxon>Nannocystaceae</taxon>
        <taxon>Plesiocystis</taxon>
    </lineage>
</organism>
<dbReference type="GO" id="GO:0006355">
    <property type="term" value="P:regulation of DNA-templated transcription"/>
    <property type="evidence" value="ECO:0007669"/>
    <property type="project" value="InterPro"/>
</dbReference>
<dbReference type="InterPro" id="IPR036388">
    <property type="entry name" value="WH-like_DNA-bd_sf"/>
</dbReference>
<dbReference type="SUPFAM" id="SSF46894">
    <property type="entry name" value="C-terminal effector domain of the bipartite response regulators"/>
    <property type="match status" value="1"/>
</dbReference>
<name>A6G2G7_9BACT</name>
<evidence type="ECO:0000259" key="1">
    <source>
        <dbReference type="PROSITE" id="PS50006"/>
    </source>
</evidence>
<accession>A6G2G7</accession>
<dbReference type="EMBL" id="ABCS01000015">
    <property type="protein sequence ID" value="EDM79904.1"/>
    <property type="molecule type" value="Genomic_DNA"/>
</dbReference>
<evidence type="ECO:0000313" key="3">
    <source>
        <dbReference type="Proteomes" id="UP000005801"/>
    </source>
</evidence>
<feature type="domain" description="FHA" evidence="1">
    <location>
        <begin position="84"/>
        <end position="135"/>
    </location>
</feature>
<sequence>MGVDLGLGDVLERAAGGQCLLCTAPRAGGLLCRDCVPRPVAGAFAAQVRSVAPSVGEGRKHAILFDAFGQTHHFVLDPDGETPAIIGREARCDLAIVDRSVSRAHAAIIYRREDGGWYLQDRGSRNGTSVDGVALGSAPQRIRHGARVAVANFGFRFLPTTDLRAEQFAALLRACRSAQLSTVSQFQARSIAFAPTDESGGFVTIERQTPSGRQRTPISLSALDFCLLHVLASRYVEMDNFEDEARGWVSSAELLRERLPFGSKSPTSNNLRGAIKRIRDKFRKHGVEGIIESRQNVGYRLMPRFDSITL</sequence>
<dbReference type="InterPro" id="IPR050923">
    <property type="entry name" value="Cell_Proc_Reg/RNA_Proc"/>
</dbReference>
<proteinExistence type="predicted"/>
<dbReference type="InterPro" id="IPR008984">
    <property type="entry name" value="SMAD_FHA_dom_sf"/>
</dbReference>
<dbReference type="SUPFAM" id="SSF49879">
    <property type="entry name" value="SMAD/FHA domain"/>
    <property type="match status" value="1"/>
</dbReference>
<dbReference type="SMART" id="SM00240">
    <property type="entry name" value="FHA"/>
    <property type="match status" value="1"/>
</dbReference>
<keyword evidence="3" id="KW-1185">Reference proteome</keyword>
<dbReference type="CDD" id="cd00060">
    <property type="entry name" value="FHA"/>
    <property type="match status" value="1"/>
</dbReference>
<dbReference type="RefSeq" id="WP_006970916.1">
    <property type="nucleotide sequence ID" value="NZ_ABCS01000015.1"/>
</dbReference>
<dbReference type="STRING" id="391625.PPSIR1_22721"/>
<dbReference type="PROSITE" id="PS50006">
    <property type="entry name" value="FHA_DOMAIN"/>
    <property type="match status" value="1"/>
</dbReference>
<protein>
    <submittedName>
        <fullName evidence="2">FHA domain containing protein</fullName>
    </submittedName>
</protein>